<feature type="transmembrane region" description="Helical" evidence="2">
    <location>
        <begin position="203"/>
        <end position="223"/>
    </location>
</feature>
<organism evidence="3 4">
    <name type="scientific">Pholiota conissans</name>
    <dbReference type="NCBI Taxonomy" id="109636"/>
    <lineage>
        <taxon>Eukaryota</taxon>
        <taxon>Fungi</taxon>
        <taxon>Dikarya</taxon>
        <taxon>Basidiomycota</taxon>
        <taxon>Agaricomycotina</taxon>
        <taxon>Agaricomycetes</taxon>
        <taxon>Agaricomycetidae</taxon>
        <taxon>Agaricales</taxon>
        <taxon>Agaricineae</taxon>
        <taxon>Strophariaceae</taxon>
        <taxon>Pholiota</taxon>
    </lineage>
</organism>
<evidence type="ECO:0000313" key="3">
    <source>
        <dbReference type="EMBL" id="KAF9479544.1"/>
    </source>
</evidence>
<comment type="caution">
    <text evidence="3">The sequence shown here is derived from an EMBL/GenBank/DDBJ whole genome shotgun (WGS) entry which is preliminary data.</text>
</comment>
<keyword evidence="2" id="KW-1133">Transmembrane helix</keyword>
<proteinExistence type="predicted"/>
<evidence type="ECO:0000313" key="4">
    <source>
        <dbReference type="Proteomes" id="UP000807469"/>
    </source>
</evidence>
<sequence length="319" mass="35155">MTSAFGEPRQSLGLDPSLWSDITLAEYVGAYMFKAFLYGLYTNLIFFGVYLLCINRRTLRWTFIVIGLCMFTISSADITLSLVFLFKFALKGQKVPILHPNPSELLFITNNLIAQSVIIYRSYMVWRRRRLIVIAFGAFLFSLSVIGYAFAISTSSRTRGLTIVNLWMAFGLSVCLTPLTAGRIYWSARRASSVLGPDSPRRYYSIFAIIIDSGAIYPLYLLLDLVVKTIVLDAGLNQIVGILPTLIISQRALGACIHNLGTPTQTRDEEAARSNPSTPVLDSIYSLAATAIPSGGTPPNNRSGEISVSSLQGHDNETV</sequence>
<feature type="compositionally biased region" description="Polar residues" evidence="1">
    <location>
        <begin position="297"/>
        <end position="313"/>
    </location>
</feature>
<feature type="transmembrane region" description="Helical" evidence="2">
    <location>
        <begin position="131"/>
        <end position="151"/>
    </location>
</feature>
<dbReference type="EMBL" id="MU155211">
    <property type="protein sequence ID" value="KAF9479544.1"/>
    <property type="molecule type" value="Genomic_DNA"/>
</dbReference>
<reference evidence="3" key="1">
    <citation type="submission" date="2020-11" db="EMBL/GenBank/DDBJ databases">
        <authorList>
            <consortium name="DOE Joint Genome Institute"/>
            <person name="Ahrendt S."/>
            <person name="Riley R."/>
            <person name="Andreopoulos W."/>
            <person name="Labutti K."/>
            <person name="Pangilinan J."/>
            <person name="Ruiz-Duenas F.J."/>
            <person name="Barrasa J.M."/>
            <person name="Sanchez-Garcia M."/>
            <person name="Camarero S."/>
            <person name="Miyauchi S."/>
            <person name="Serrano A."/>
            <person name="Linde D."/>
            <person name="Babiker R."/>
            <person name="Drula E."/>
            <person name="Ayuso-Fernandez I."/>
            <person name="Pacheco R."/>
            <person name="Padilla G."/>
            <person name="Ferreira P."/>
            <person name="Barriuso J."/>
            <person name="Kellner H."/>
            <person name="Castanera R."/>
            <person name="Alfaro M."/>
            <person name="Ramirez L."/>
            <person name="Pisabarro A.G."/>
            <person name="Kuo A."/>
            <person name="Tritt A."/>
            <person name="Lipzen A."/>
            <person name="He G."/>
            <person name="Yan M."/>
            <person name="Ng V."/>
            <person name="Cullen D."/>
            <person name="Martin F."/>
            <person name="Rosso M.-N."/>
            <person name="Henrissat B."/>
            <person name="Hibbett D."/>
            <person name="Martinez A.T."/>
            <person name="Grigoriev I.V."/>
        </authorList>
    </citation>
    <scope>NUCLEOTIDE SEQUENCE</scope>
    <source>
        <strain evidence="3">CIRM-BRFM 674</strain>
    </source>
</reference>
<feature type="transmembrane region" description="Helical" evidence="2">
    <location>
        <begin position="61"/>
        <end position="85"/>
    </location>
</feature>
<dbReference type="Proteomes" id="UP000807469">
    <property type="component" value="Unassembled WGS sequence"/>
</dbReference>
<protein>
    <submittedName>
        <fullName evidence="3">Uncharacterized protein</fullName>
    </submittedName>
</protein>
<dbReference type="AlphaFoldDB" id="A0A9P6D0N5"/>
<name>A0A9P6D0N5_9AGAR</name>
<dbReference type="OrthoDB" id="3226582at2759"/>
<evidence type="ECO:0000256" key="1">
    <source>
        <dbReference type="SAM" id="MobiDB-lite"/>
    </source>
</evidence>
<keyword evidence="2" id="KW-0472">Membrane</keyword>
<feature type="transmembrane region" description="Helical" evidence="2">
    <location>
        <begin position="163"/>
        <end position="182"/>
    </location>
</feature>
<accession>A0A9P6D0N5</accession>
<keyword evidence="4" id="KW-1185">Reference proteome</keyword>
<feature type="transmembrane region" description="Helical" evidence="2">
    <location>
        <begin position="35"/>
        <end position="54"/>
    </location>
</feature>
<keyword evidence="2" id="KW-0812">Transmembrane</keyword>
<evidence type="ECO:0000256" key="2">
    <source>
        <dbReference type="SAM" id="Phobius"/>
    </source>
</evidence>
<feature type="transmembrane region" description="Helical" evidence="2">
    <location>
        <begin position="105"/>
        <end position="124"/>
    </location>
</feature>
<gene>
    <name evidence="3" type="ORF">BDN70DRAFT_688985</name>
</gene>
<feature type="region of interest" description="Disordered" evidence="1">
    <location>
        <begin position="294"/>
        <end position="319"/>
    </location>
</feature>